<keyword evidence="9" id="KW-0067">ATP-binding</keyword>
<dbReference type="InterPro" id="IPR005467">
    <property type="entry name" value="His_kinase_dom"/>
</dbReference>
<dbReference type="RefSeq" id="WP_013394265.1">
    <property type="nucleotide sequence ID" value="NC_014640.1"/>
</dbReference>
<evidence type="ECO:0000256" key="11">
    <source>
        <dbReference type="ARBA" id="ARBA00023012"/>
    </source>
</evidence>
<gene>
    <name evidence="15" type="ordered locus">AXYL_03631</name>
</gene>
<dbReference type="OrthoDB" id="8554694at2"/>
<reference evidence="15 16" key="1">
    <citation type="journal article" date="2011" name="J. Bacteriol.">
        <title>Complete genome sequence of the haloaromatic acid-degrading bacterium Achromobacter xylosoxidans A8.</title>
        <authorList>
            <person name="Strnad H."/>
            <person name="Ridl J."/>
            <person name="Paces J."/>
            <person name="Kolar M."/>
            <person name="Vlcek C."/>
            <person name="Paces V."/>
        </authorList>
    </citation>
    <scope>NUCLEOTIDE SEQUENCE [LARGE SCALE GENOMIC DNA]</scope>
    <source>
        <strain evidence="15 16">A8</strain>
    </source>
</reference>
<dbReference type="Gene3D" id="3.30.565.10">
    <property type="entry name" value="Histidine kinase-like ATPase, C-terminal domain"/>
    <property type="match status" value="1"/>
</dbReference>
<dbReference type="KEGG" id="axy:AXYL_03631"/>
<evidence type="ECO:0000259" key="14">
    <source>
        <dbReference type="PROSITE" id="PS50109"/>
    </source>
</evidence>
<dbReference type="PROSITE" id="PS50109">
    <property type="entry name" value="HIS_KIN"/>
    <property type="match status" value="1"/>
</dbReference>
<dbReference type="Pfam" id="PF08521">
    <property type="entry name" value="2CSK_N"/>
    <property type="match status" value="1"/>
</dbReference>
<keyword evidence="6 13" id="KW-0812">Transmembrane</keyword>
<evidence type="ECO:0000256" key="1">
    <source>
        <dbReference type="ARBA" id="ARBA00000085"/>
    </source>
</evidence>
<name>E3HLA4_ACHXA</name>
<dbReference type="PATRIC" id="fig|762376.5.peg.3654"/>
<evidence type="ECO:0000256" key="13">
    <source>
        <dbReference type="SAM" id="Phobius"/>
    </source>
</evidence>
<dbReference type="EC" id="2.7.13.3" evidence="3"/>
<evidence type="ECO:0000256" key="4">
    <source>
        <dbReference type="ARBA" id="ARBA00022553"/>
    </source>
</evidence>
<keyword evidence="4" id="KW-0597">Phosphoprotein</keyword>
<dbReference type="InterPro" id="IPR003594">
    <property type="entry name" value="HATPase_dom"/>
</dbReference>
<evidence type="ECO:0000256" key="5">
    <source>
        <dbReference type="ARBA" id="ARBA00022679"/>
    </source>
</evidence>
<dbReference type="AlphaFoldDB" id="E3HLA4"/>
<evidence type="ECO:0000256" key="2">
    <source>
        <dbReference type="ARBA" id="ARBA00004141"/>
    </source>
</evidence>
<evidence type="ECO:0000256" key="7">
    <source>
        <dbReference type="ARBA" id="ARBA00022741"/>
    </source>
</evidence>
<evidence type="ECO:0000256" key="12">
    <source>
        <dbReference type="ARBA" id="ARBA00023136"/>
    </source>
</evidence>
<keyword evidence="11" id="KW-0902">Two-component regulatory system</keyword>
<dbReference type="Pfam" id="PF02518">
    <property type="entry name" value="HATPase_c"/>
    <property type="match status" value="1"/>
</dbReference>
<dbReference type="eggNOG" id="COG5002">
    <property type="taxonomic scope" value="Bacteria"/>
</dbReference>
<dbReference type="InterPro" id="IPR036097">
    <property type="entry name" value="HisK_dim/P_sf"/>
</dbReference>
<keyword evidence="5 15" id="KW-0808">Transferase</keyword>
<dbReference type="SUPFAM" id="SSF47384">
    <property type="entry name" value="Homodimeric domain of signal transducing histidine kinase"/>
    <property type="match status" value="1"/>
</dbReference>
<feature type="domain" description="Histidine kinase" evidence="14">
    <location>
        <begin position="237"/>
        <end position="451"/>
    </location>
</feature>
<evidence type="ECO:0000256" key="9">
    <source>
        <dbReference type="ARBA" id="ARBA00022840"/>
    </source>
</evidence>
<evidence type="ECO:0000313" key="15">
    <source>
        <dbReference type="EMBL" id="ADP16951.1"/>
    </source>
</evidence>
<keyword evidence="8 15" id="KW-0418">Kinase</keyword>
<dbReference type="HOGENOM" id="CLU_000445_89_37_4"/>
<dbReference type="InterPro" id="IPR004358">
    <property type="entry name" value="Sig_transdc_His_kin-like_C"/>
</dbReference>
<feature type="transmembrane region" description="Helical" evidence="13">
    <location>
        <begin position="157"/>
        <end position="176"/>
    </location>
</feature>
<dbReference type="InterPro" id="IPR050428">
    <property type="entry name" value="TCS_sensor_his_kinase"/>
</dbReference>
<proteinExistence type="predicted"/>
<dbReference type="InterPro" id="IPR013727">
    <property type="entry name" value="2CSK_N"/>
</dbReference>
<keyword evidence="7" id="KW-0547">Nucleotide-binding</keyword>
<dbReference type="SMART" id="SM00388">
    <property type="entry name" value="HisKA"/>
    <property type="match status" value="1"/>
</dbReference>
<accession>E3HLA4</accession>
<evidence type="ECO:0000256" key="10">
    <source>
        <dbReference type="ARBA" id="ARBA00022989"/>
    </source>
</evidence>
<dbReference type="CDD" id="cd00082">
    <property type="entry name" value="HisKA"/>
    <property type="match status" value="1"/>
</dbReference>
<evidence type="ECO:0000256" key="3">
    <source>
        <dbReference type="ARBA" id="ARBA00012438"/>
    </source>
</evidence>
<evidence type="ECO:0000256" key="6">
    <source>
        <dbReference type="ARBA" id="ARBA00022692"/>
    </source>
</evidence>
<sequence>MKTLRKQLTLTLLLTMTLSWIAVFAFQQYETTRSQTGARDRWLHDAASQMLASLPVSLLGNAAPSERFTPPASSRVDGDKIRFHLWSLADRRLLLRSPESPEHPLSGGFQDGYADVSADGMDWRVYAVSDAQGRVQVQVARPQSELRAQSLYSLKRGLVIVSVLFVLLAVVSWRVVGRAFRKVDRAGAAIARRGPFDLAPLPMAGMPGELRPFIRSINQLLLRVKGGMDRERRFLEDAAHELRTPLAALSAHAELVARSAGSADAPAAIEKLRLVAQRTSRLSEQLLDQARMDALSASADEPEQVQLDALVAMLVRDWETDATRKQLRIQLDVQACVVRGRLDALGVLVRNLLDNAVRYTQSGGQIAVTCGPAADGGACLRVADDGPGIAPEERARVFDRFYRAPGSVAGGSGIGLSLVAQIAQQHGAAVDLGDGLRGAGVALTVTFPPAGRAPGLGTPLQSRARW</sequence>
<dbReference type="GO" id="GO:0005886">
    <property type="term" value="C:plasma membrane"/>
    <property type="evidence" value="ECO:0007669"/>
    <property type="project" value="TreeGrafter"/>
</dbReference>
<dbReference type="EMBL" id="CP002287">
    <property type="protein sequence ID" value="ADP16951.1"/>
    <property type="molecule type" value="Genomic_DNA"/>
</dbReference>
<comment type="catalytic activity">
    <reaction evidence="1">
        <text>ATP + protein L-histidine = ADP + protein N-phospho-L-histidine.</text>
        <dbReference type="EC" id="2.7.13.3"/>
    </reaction>
</comment>
<dbReference type="Pfam" id="PF00512">
    <property type="entry name" value="HisKA"/>
    <property type="match status" value="1"/>
</dbReference>
<evidence type="ECO:0000256" key="8">
    <source>
        <dbReference type="ARBA" id="ARBA00022777"/>
    </source>
</evidence>
<keyword evidence="10 13" id="KW-1133">Transmembrane helix</keyword>
<keyword evidence="12 13" id="KW-0472">Membrane</keyword>
<dbReference type="SUPFAM" id="SSF55874">
    <property type="entry name" value="ATPase domain of HSP90 chaperone/DNA topoisomerase II/histidine kinase"/>
    <property type="match status" value="1"/>
</dbReference>
<protein>
    <recommendedName>
        <fullName evidence="3">histidine kinase</fullName>
        <ecNumber evidence="3">2.7.13.3</ecNumber>
    </recommendedName>
</protein>
<dbReference type="SMART" id="SM00387">
    <property type="entry name" value="HATPase_c"/>
    <property type="match status" value="1"/>
</dbReference>
<dbReference type="GO" id="GO:0005524">
    <property type="term" value="F:ATP binding"/>
    <property type="evidence" value="ECO:0007669"/>
    <property type="project" value="UniProtKB-KW"/>
</dbReference>
<dbReference type="Proteomes" id="UP000006876">
    <property type="component" value="Chromosome"/>
</dbReference>
<dbReference type="Gene3D" id="1.10.287.130">
    <property type="match status" value="1"/>
</dbReference>
<dbReference type="InterPro" id="IPR036890">
    <property type="entry name" value="HATPase_C_sf"/>
</dbReference>
<dbReference type="PANTHER" id="PTHR45436:SF14">
    <property type="entry name" value="SENSOR PROTEIN QSEC"/>
    <property type="match status" value="1"/>
</dbReference>
<evidence type="ECO:0000313" key="16">
    <source>
        <dbReference type="Proteomes" id="UP000006876"/>
    </source>
</evidence>
<dbReference type="STRING" id="762376.AXYL_03631"/>
<dbReference type="PANTHER" id="PTHR45436">
    <property type="entry name" value="SENSOR HISTIDINE KINASE YKOH"/>
    <property type="match status" value="1"/>
</dbReference>
<dbReference type="PRINTS" id="PR00344">
    <property type="entry name" value="BCTRLSENSOR"/>
</dbReference>
<organism evidence="15 16">
    <name type="scientific">Achromobacter xylosoxidans (strain A8)</name>
    <dbReference type="NCBI Taxonomy" id="762376"/>
    <lineage>
        <taxon>Bacteria</taxon>
        <taxon>Pseudomonadati</taxon>
        <taxon>Pseudomonadota</taxon>
        <taxon>Betaproteobacteria</taxon>
        <taxon>Burkholderiales</taxon>
        <taxon>Alcaligenaceae</taxon>
        <taxon>Achromobacter</taxon>
    </lineage>
</organism>
<dbReference type="GO" id="GO:0000155">
    <property type="term" value="F:phosphorelay sensor kinase activity"/>
    <property type="evidence" value="ECO:0007669"/>
    <property type="project" value="InterPro"/>
</dbReference>
<dbReference type="InterPro" id="IPR003661">
    <property type="entry name" value="HisK_dim/P_dom"/>
</dbReference>
<comment type="subcellular location">
    <subcellularLocation>
        <location evidence="2">Membrane</location>
        <topology evidence="2">Multi-pass membrane protein</topology>
    </subcellularLocation>
</comment>